<dbReference type="Gene3D" id="1.20.1250.20">
    <property type="entry name" value="MFS general substrate transporter like domains"/>
    <property type="match status" value="1"/>
</dbReference>
<keyword evidence="3" id="KW-1003">Cell membrane</keyword>
<feature type="domain" description="Major facilitator superfamily (MFS) profile" evidence="8">
    <location>
        <begin position="1"/>
        <end position="395"/>
    </location>
</feature>
<feature type="transmembrane region" description="Helical" evidence="7">
    <location>
        <begin position="154"/>
        <end position="177"/>
    </location>
</feature>
<feature type="transmembrane region" description="Helical" evidence="7">
    <location>
        <begin position="12"/>
        <end position="37"/>
    </location>
</feature>
<evidence type="ECO:0000313" key="9">
    <source>
        <dbReference type="EMBL" id="GGE32056.1"/>
    </source>
</evidence>
<dbReference type="InterPro" id="IPR036259">
    <property type="entry name" value="MFS_trans_sf"/>
</dbReference>
<evidence type="ECO:0000256" key="7">
    <source>
        <dbReference type="SAM" id="Phobius"/>
    </source>
</evidence>
<dbReference type="EMBL" id="BMCP01000001">
    <property type="protein sequence ID" value="GGE32056.1"/>
    <property type="molecule type" value="Genomic_DNA"/>
</dbReference>
<feature type="transmembrane region" description="Helical" evidence="7">
    <location>
        <begin position="251"/>
        <end position="270"/>
    </location>
</feature>
<dbReference type="GO" id="GO:0022857">
    <property type="term" value="F:transmembrane transporter activity"/>
    <property type="evidence" value="ECO:0007669"/>
    <property type="project" value="InterPro"/>
</dbReference>
<evidence type="ECO:0000259" key="8">
    <source>
        <dbReference type="PROSITE" id="PS50850"/>
    </source>
</evidence>
<sequence length="539" mass="58838">MAPFRHDVFRSVWIANIASNFGTIIQGVGAAWMMTLISDSADLVALVQAAAAAPIMLFSTLSGAIADNFNRRRVMLVGQGFMLAVSVMLVVTAWFGGLTPWLLLAFTFLLGCGTALNNPSWQASVGDMVPRADLPAAVLLNGLGFNITRSLGPAIGGVIVAFAGGVGAFVFNAFSYLPIMTVLMRWRPSIPESPLPREPLIIAIGAGLRYVAMSPNIGKVLLRAAISGGGSVAILALLPLVARDILQGGPLLYGVMLGFFGAGAVFAALFSSGIREKLSAEWSIRLCFIGFAICTTIIALSTTAWITCPALMIGGACWVLSTSFFNVTVQLSTPRWVLGRTLSLYQTAMFSGVALGSWIWGLFAEQHGTSDALLIASCWLVAGGALGFFPRLALPQQKELNLDPLNRWKEPHLALDVTPRSGPIVINIEYIIREEDTAEFLNVMLERRRIRRRDGARHWSLARDLEDPTLWYESYRTPTWMDYIRHNHRMTHADAVVGEHIRRLHAGTEPPRIHRTIERPVKWNEVVAPSSKGMVDLHH</sequence>
<keyword evidence="5 7" id="KW-1133">Transmembrane helix</keyword>
<reference evidence="9" key="1">
    <citation type="journal article" date="2014" name="Int. J. Syst. Evol. Microbiol.">
        <title>Complete genome sequence of Corynebacterium casei LMG S-19264T (=DSM 44701T), isolated from a smear-ripened cheese.</title>
        <authorList>
            <consortium name="US DOE Joint Genome Institute (JGI-PGF)"/>
            <person name="Walter F."/>
            <person name="Albersmeier A."/>
            <person name="Kalinowski J."/>
            <person name="Ruckert C."/>
        </authorList>
    </citation>
    <scope>NUCLEOTIDE SEQUENCE</scope>
    <source>
        <strain evidence="9">CCM 7684</strain>
    </source>
</reference>
<protein>
    <submittedName>
        <fullName evidence="9">MFS transporter</fullName>
    </submittedName>
</protein>
<dbReference type="AlphaFoldDB" id="A0A8J2VIT1"/>
<evidence type="ECO:0000256" key="1">
    <source>
        <dbReference type="ARBA" id="ARBA00004651"/>
    </source>
</evidence>
<accession>A0A8J2VIT1</accession>
<feature type="transmembrane region" description="Helical" evidence="7">
    <location>
        <begin position="43"/>
        <end position="62"/>
    </location>
</feature>
<feature type="transmembrane region" description="Helical" evidence="7">
    <location>
        <begin position="372"/>
        <end position="394"/>
    </location>
</feature>
<dbReference type="PROSITE" id="PS50850">
    <property type="entry name" value="MFS"/>
    <property type="match status" value="1"/>
</dbReference>
<evidence type="ECO:0000313" key="10">
    <source>
        <dbReference type="Proteomes" id="UP000602745"/>
    </source>
</evidence>
<dbReference type="PANTHER" id="PTHR23513:SF11">
    <property type="entry name" value="STAPHYLOFERRIN A TRANSPORTER"/>
    <property type="match status" value="1"/>
</dbReference>
<dbReference type="SUPFAM" id="SSF103473">
    <property type="entry name" value="MFS general substrate transporter"/>
    <property type="match status" value="1"/>
</dbReference>
<gene>
    <name evidence="9" type="ORF">GCM10007276_06600</name>
</gene>
<dbReference type="Proteomes" id="UP000602745">
    <property type="component" value="Unassembled WGS sequence"/>
</dbReference>
<evidence type="ECO:0000256" key="5">
    <source>
        <dbReference type="ARBA" id="ARBA00022989"/>
    </source>
</evidence>
<evidence type="ECO:0000256" key="2">
    <source>
        <dbReference type="ARBA" id="ARBA00022448"/>
    </source>
</evidence>
<evidence type="ECO:0000256" key="3">
    <source>
        <dbReference type="ARBA" id="ARBA00022475"/>
    </source>
</evidence>
<feature type="transmembrane region" description="Helical" evidence="7">
    <location>
        <begin position="341"/>
        <end position="360"/>
    </location>
</feature>
<keyword evidence="6 7" id="KW-0472">Membrane</keyword>
<organism evidence="9 10">
    <name type="scientific">Agaricicola taiwanensis</name>
    <dbReference type="NCBI Taxonomy" id="591372"/>
    <lineage>
        <taxon>Bacteria</taxon>
        <taxon>Pseudomonadati</taxon>
        <taxon>Pseudomonadota</taxon>
        <taxon>Alphaproteobacteria</taxon>
        <taxon>Rhodobacterales</taxon>
        <taxon>Paracoccaceae</taxon>
        <taxon>Agaricicola</taxon>
    </lineage>
</organism>
<dbReference type="PANTHER" id="PTHR23513">
    <property type="entry name" value="INTEGRAL MEMBRANE EFFLUX PROTEIN-RELATED"/>
    <property type="match status" value="1"/>
</dbReference>
<comment type="subcellular location">
    <subcellularLocation>
        <location evidence="1">Cell membrane</location>
        <topology evidence="1">Multi-pass membrane protein</topology>
    </subcellularLocation>
</comment>
<reference evidence="9" key="2">
    <citation type="submission" date="2020-09" db="EMBL/GenBank/DDBJ databases">
        <authorList>
            <person name="Sun Q."/>
            <person name="Sedlacek I."/>
        </authorList>
    </citation>
    <scope>NUCLEOTIDE SEQUENCE</scope>
    <source>
        <strain evidence="9">CCM 7684</strain>
    </source>
</reference>
<comment type="caution">
    <text evidence="9">The sequence shown here is derived from an EMBL/GenBank/DDBJ whole genome shotgun (WGS) entry which is preliminary data.</text>
</comment>
<evidence type="ECO:0000256" key="6">
    <source>
        <dbReference type="ARBA" id="ARBA00023136"/>
    </source>
</evidence>
<feature type="transmembrane region" description="Helical" evidence="7">
    <location>
        <begin position="310"/>
        <end position="329"/>
    </location>
</feature>
<dbReference type="Pfam" id="PF05977">
    <property type="entry name" value="MFS_3"/>
    <property type="match status" value="1"/>
</dbReference>
<evidence type="ECO:0000256" key="4">
    <source>
        <dbReference type="ARBA" id="ARBA00022692"/>
    </source>
</evidence>
<dbReference type="CDD" id="cd06173">
    <property type="entry name" value="MFS_MefA_like"/>
    <property type="match status" value="1"/>
</dbReference>
<dbReference type="GO" id="GO:0005886">
    <property type="term" value="C:plasma membrane"/>
    <property type="evidence" value="ECO:0007669"/>
    <property type="project" value="UniProtKB-SubCell"/>
</dbReference>
<feature type="transmembrane region" description="Helical" evidence="7">
    <location>
        <begin position="282"/>
        <end position="304"/>
    </location>
</feature>
<name>A0A8J2VIT1_9RHOB</name>
<keyword evidence="2" id="KW-0813">Transport</keyword>
<keyword evidence="10" id="KW-1185">Reference proteome</keyword>
<dbReference type="InterPro" id="IPR020846">
    <property type="entry name" value="MFS_dom"/>
</dbReference>
<dbReference type="InterPro" id="IPR010290">
    <property type="entry name" value="TM_effector"/>
</dbReference>
<keyword evidence="4 7" id="KW-0812">Transmembrane</keyword>
<feature type="transmembrane region" description="Helical" evidence="7">
    <location>
        <begin position="220"/>
        <end position="239"/>
    </location>
</feature>
<proteinExistence type="predicted"/>